<evidence type="ECO:0000313" key="3">
    <source>
        <dbReference type="Proteomes" id="UP000664761"/>
    </source>
</evidence>
<reference evidence="2 3" key="1">
    <citation type="submission" date="2021-03" db="EMBL/GenBank/DDBJ databases">
        <title>Sneathiella sp. CAU 1612 isolated from Kang Won-do.</title>
        <authorList>
            <person name="Kim W."/>
        </authorList>
    </citation>
    <scope>NUCLEOTIDE SEQUENCE [LARGE SCALE GENOMIC DNA]</scope>
    <source>
        <strain evidence="2 3">CAU 1612</strain>
    </source>
</reference>
<dbReference type="Proteomes" id="UP000664761">
    <property type="component" value="Unassembled WGS sequence"/>
</dbReference>
<evidence type="ECO:0000313" key="2">
    <source>
        <dbReference type="EMBL" id="MBO0334853.1"/>
    </source>
</evidence>
<gene>
    <name evidence="2" type="ORF">J0X12_14595</name>
</gene>
<keyword evidence="3" id="KW-1185">Reference proteome</keyword>
<dbReference type="InterPro" id="IPR007763">
    <property type="entry name" value="NDUFA12"/>
</dbReference>
<protein>
    <submittedName>
        <fullName evidence="2">NADH:ubiquinone oxidoreductase subunit NDUFA12</fullName>
    </submittedName>
</protein>
<dbReference type="PANTHER" id="PTHR12910:SF2">
    <property type="entry name" value="NADH DEHYDROGENASE [UBIQUINONE] 1 ALPHA SUBCOMPLEX SUBUNIT 12"/>
    <property type="match status" value="1"/>
</dbReference>
<accession>A0ABS3F928</accession>
<comment type="caution">
    <text evidence="2">The sequence shown here is derived from an EMBL/GenBank/DDBJ whole genome shotgun (WGS) entry which is preliminary data.</text>
</comment>
<dbReference type="Pfam" id="PF05071">
    <property type="entry name" value="NDUFA12"/>
    <property type="match status" value="1"/>
</dbReference>
<dbReference type="RefSeq" id="WP_207047119.1">
    <property type="nucleotide sequence ID" value="NZ_JAFLNC010000005.1"/>
</dbReference>
<name>A0ABS3F928_9PROT</name>
<dbReference type="NCBIfam" id="NF006040">
    <property type="entry name" value="PRK08183.1"/>
    <property type="match status" value="1"/>
</dbReference>
<dbReference type="PANTHER" id="PTHR12910">
    <property type="entry name" value="NADH-UBIQUINONE OXIDOREDUCTASE SUBUNIT B17.2"/>
    <property type="match status" value="1"/>
</dbReference>
<organism evidence="2 3">
    <name type="scientific">Sneathiella sedimenti</name>
    <dbReference type="NCBI Taxonomy" id="2816034"/>
    <lineage>
        <taxon>Bacteria</taxon>
        <taxon>Pseudomonadati</taxon>
        <taxon>Pseudomonadota</taxon>
        <taxon>Alphaproteobacteria</taxon>
        <taxon>Sneathiellales</taxon>
        <taxon>Sneathiellaceae</taxon>
        <taxon>Sneathiella</taxon>
    </lineage>
</organism>
<proteinExistence type="predicted"/>
<dbReference type="EMBL" id="JAFLNC010000005">
    <property type="protein sequence ID" value="MBO0334853.1"/>
    <property type="molecule type" value="Genomic_DNA"/>
</dbReference>
<sequence>MATIGTRLFTWWRGEQVGEDQFGNRYYREKGKPTGPTGRERRWVVYKGRPEASKVPPAWHIWLHYTTDNLPDQQDLPQADWQEEHLPNLTGTEFAYRPDGSILKGGPRQKGTGDYQAWKP</sequence>
<feature type="region of interest" description="Disordered" evidence="1">
    <location>
        <begin position="96"/>
        <end position="120"/>
    </location>
</feature>
<evidence type="ECO:0000256" key="1">
    <source>
        <dbReference type="SAM" id="MobiDB-lite"/>
    </source>
</evidence>